<proteinExistence type="predicted"/>
<dbReference type="Proteomes" id="UP000886047">
    <property type="component" value="Unassembled WGS sequence"/>
</dbReference>
<sequence length="784" mass="87623">MKKITILSVLVLSGLVCLAQNTASKLWEYRPAPGQHINIENIGTPQSAQKMTENFSSLVSLGSFGGYIILGFEKACVNHPDNPYGIDFTIFGNAFSGSSEPGVVWVMKDENQNGLPDETWYEIAGSHHFHSKTVQNYEVTYFKTNSRDVFWKGNSSETGWVLANSFNTQEYFPTQQYFPQYPRDSVTFRGTLLHPEIDFSNNQKIKINPPAFGYADSHPRQQGIDLFVPDNPYTKEIEGAGGDPIDISWAVDSLGNYVELDSIHFVKIVSGSLATVGWLGEISTDVAWVEAVKPNPAISGKENLLVVYQHPTKVLVGDSFQLEAAFFEKGRKTEANFTFSSQNKEILTTETSGWVKAQSNGETEILISVKTEMETVTLKVVEPEFIQLLTDFSSVYSGDTLELAAQVFDNEQDKLEIAVHISSSNPAVGEVLEMDGKTFFVARQSGETVLTCWVEGFEVEKQVTVKVLSLDDKIRIYFTLKTEDENLLPFQWMEVGASDLNNIVENRQNDYSGLERPTLFHALAAGLQKANVPFVFRDDDAVGGKIYLHSVESDGWFYNGWGGKTETEAFARVWIARLNSNQFLNDFDKKEIFNGDTVALYHVSKITEPWIYSRLLASSDSAVIGDEIEVQLYQTECTFFEGEVLESGFIPVANAEIFAGNIYFTNNFGKAVFTLESEPPLVISSGVDAILISKKLTTVISSAVDKTFRIYPNPVENELTIEGFQVGGNSYSELKLITTSGYILFEKKINQNQQRLNLSWLPPGIYYLKLVQGEKTETHKIIKK</sequence>
<evidence type="ECO:0000259" key="2">
    <source>
        <dbReference type="Pfam" id="PF18962"/>
    </source>
</evidence>
<reference evidence="3" key="1">
    <citation type="journal article" date="2020" name="mSystems">
        <title>Genome- and Community-Level Interaction Insights into Carbon Utilization and Element Cycling Functions of Hydrothermarchaeota in Hydrothermal Sediment.</title>
        <authorList>
            <person name="Zhou Z."/>
            <person name="Liu Y."/>
            <person name="Xu W."/>
            <person name="Pan J."/>
            <person name="Luo Z.H."/>
            <person name="Li M."/>
        </authorList>
    </citation>
    <scope>NUCLEOTIDE SEQUENCE [LARGE SCALE GENOMIC DNA]</scope>
    <source>
        <strain evidence="3">SpSt-1217</strain>
    </source>
</reference>
<feature type="chain" id="PRO_5033007712" evidence="1">
    <location>
        <begin position="20"/>
        <end position="784"/>
    </location>
</feature>
<dbReference type="Pfam" id="PF18962">
    <property type="entry name" value="Por_Secre_tail"/>
    <property type="match status" value="1"/>
</dbReference>
<feature type="domain" description="Secretion system C-terminal sorting" evidence="2">
    <location>
        <begin position="710"/>
        <end position="782"/>
    </location>
</feature>
<comment type="caution">
    <text evidence="3">The sequence shown here is derived from an EMBL/GenBank/DDBJ whole genome shotgun (WGS) entry which is preliminary data.</text>
</comment>
<gene>
    <name evidence="3" type="ORF">ENN90_15035</name>
</gene>
<dbReference type="Gene3D" id="2.60.40.1080">
    <property type="match status" value="1"/>
</dbReference>
<dbReference type="NCBIfam" id="TIGR04183">
    <property type="entry name" value="Por_Secre_tail"/>
    <property type="match status" value="1"/>
</dbReference>
<evidence type="ECO:0000313" key="3">
    <source>
        <dbReference type="EMBL" id="HDR52911.1"/>
    </source>
</evidence>
<protein>
    <submittedName>
        <fullName evidence="3">T9SS type A sorting domain-containing protein</fullName>
    </submittedName>
</protein>
<dbReference type="InterPro" id="IPR008964">
    <property type="entry name" value="Invasin/intimin_cell_adhesion"/>
</dbReference>
<dbReference type="EMBL" id="DSDK01000844">
    <property type="protein sequence ID" value="HDR52911.1"/>
    <property type="molecule type" value="Genomic_DNA"/>
</dbReference>
<dbReference type="AlphaFoldDB" id="A0A831PSG0"/>
<accession>A0A831PSG0</accession>
<keyword evidence="1" id="KW-0732">Signal</keyword>
<evidence type="ECO:0000256" key="1">
    <source>
        <dbReference type="SAM" id="SignalP"/>
    </source>
</evidence>
<dbReference type="SUPFAM" id="SSF49373">
    <property type="entry name" value="Invasin/intimin cell-adhesion fragments"/>
    <property type="match status" value="1"/>
</dbReference>
<feature type="signal peptide" evidence="1">
    <location>
        <begin position="1"/>
        <end position="19"/>
    </location>
</feature>
<dbReference type="InterPro" id="IPR026444">
    <property type="entry name" value="Secre_tail"/>
</dbReference>
<name>A0A831PSG0_9BACT</name>
<organism evidence="3">
    <name type="scientific">Mariniphaga anaerophila</name>
    <dbReference type="NCBI Taxonomy" id="1484053"/>
    <lineage>
        <taxon>Bacteria</taxon>
        <taxon>Pseudomonadati</taxon>
        <taxon>Bacteroidota</taxon>
        <taxon>Bacteroidia</taxon>
        <taxon>Marinilabiliales</taxon>
        <taxon>Prolixibacteraceae</taxon>
        <taxon>Mariniphaga</taxon>
    </lineage>
</organism>